<dbReference type="STRING" id="3983.B3SRP3"/>
<keyword evidence="18" id="KW-1185">Reference proteome</keyword>
<dbReference type="InterPro" id="IPR013534">
    <property type="entry name" value="Starch_synth_cat_dom"/>
</dbReference>
<evidence type="ECO:0000256" key="13">
    <source>
        <dbReference type="ARBA" id="ARBA00023234"/>
    </source>
</evidence>
<dbReference type="GO" id="GO:0004373">
    <property type="term" value="F:alpha-1,4-glucan glucosyltransferase (UDP-glucose donor) activity"/>
    <property type="evidence" value="ECO:0007669"/>
    <property type="project" value="InterPro"/>
</dbReference>
<keyword evidence="13" id="KW-0035">Amyloplast</keyword>
<feature type="compositionally biased region" description="Basic and acidic residues" evidence="14">
    <location>
        <begin position="170"/>
        <end position="181"/>
    </location>
</feature>
<evidence type="ECO:0000256" key="6">
    <source>
        <dbReference type="ARBA" id="ARBA00012588"/>
    </source>
</evidence>
<accession>B3SRP3</accession>
<dbReference type="HAMAP" id="MF_00484">
    <property type="entry name" value="Glycogen_synth"/>
    <property type="match status" value="1"/>
</dbReference>
<comment type="catalytic activity">
    <reaction evidence="1">
        <text>[(1-&gt;4)-alpha-D-glucosyl](n) + ADP-alpha-D-glucose = [(1-&gt;4)-alpha-D-glucosyl](n+1) + ADP + H(+)</text>
        <dbReference type="Rhea" id="RHEA:18189"/>
        <dbReference type="Rhea" id="RHEA-COMP:9584"/>
        <dbReference type="Rhea" id="RHEA-COMP:9587"/>
        <dbReference type="ChEBI" id="CHEBI:15378"/>
        <dbReference type="ChEBI" id="CHEBI:15444"/>
        <dbReference type="ChEBI" id="CHEBI:57498"/>
        <dbReference type="ChEBI" id="CHEBI:456216"/>
        <dbReference type="EC" id="2.4.1.21"/>
    </reaction>
</comment>
<feature type="compositionally biased region" description="Basic and acidic residues" evidence="14">
    <location>
        <begin position="108"/>
        <end position="121"/>
    </location>
</feature>
<keyword evidence="8" id="KW-0934">Plastid</keyword>
<dbReference type="UniPathway" id="UPA00152"/>
<evidence type="ECO:0000313" key="18">
    <source>
        <dbReference type="Proteomes" id="UP000091857"/>
    </source>
</evidence>
<evidence type="ECO:0000256" key="11">
    <source>
        <dbReference type="ARBA" id="ARBA00022922"/>
    </source>
</evidence>
<dbReference type="PANTHER" id="PTHR45825:SF2">
    <property type="entry name" value="STARCH SYNTHASE 2, CHLOROPLASTIC_AMYLOPLASTIC"/>
    <property type="match status" value="1"/>
</dbReference>
<evidence type="ECO:0000256" key="1">
    <source>
        <dbReference type="ARBA" id="ARBA00001478"/>
    </source>
</evidence>
<keyword evidence="10 16" id="KW-0808">Transferase</keyword>
<feature type="compositionally biased region" description="Polar residues" evidence="14">
    <location>
        <begin position="122"/>
        <end position="143"/>
    </location>
</feature>
<evidence type="ECO:0000313" key="17">
    <source>
        <dbReference type="EMBL" id="OAY56817.1"/>
    </source>
</evidence>
<dbReference type="AlphaFoldDB" id="B3SRP3"/>
<dbReference type="Gramene" id="Manes.02G046733.1.v8.1">
    <property type="protein sequence ID" value="Manes.02G046733.1.v8.1.CDS"/>
    <property type="gene ID" value="Manes.02G046733.v8.1"/>
</dbReference>
<dbReference type="GO" id="GO:0009011">
    <property type="term" value="F:alpha-1,4-glucan glucosyltransferase (ADP-glucose donor) activity"/>
    <property type="evidence" value="ECO:0007669"/>
    <property type="project" value="UniProtKB-EC"/>
</dbReference>
<dbReference type="Proteomes" id="UP000091857">
    <property type="component" value="Chromosome 2"/>
</dbReference>
<organism evidence="16">
    <name type="scientific">Manihot esculenta</name>
    <name type="common">Cassava</name>
    <name type="synonym">Jatropha manihot</name>
    <dbReference type="NCBI Taxonomy" id="3983"/>
    <lineage>
        <taxon>Eukaryota</taxon>
        <taxon>Viridiplantae</taxon>
        <taxon>Streptophyta</taxon>
        <taxon>Embryophyta</taxon>
        <taxon>Tracheophyta</taxon>
        <taxon>Spermatophyta</taxon>
        <taxon>Magnoliopsida</taxon>
        <taxon>eudicotyledons</taxon>
        <taxon>Gunneridae</taxon>
        <taxon>Pentapetalae</taxon>
        <taxon>rosids</taxon>
        <taxon>fabids</taxon>
        <taxon>Malpighiales</taxon>
        <taxon>Euphorbiaceae</taxon>
        <taxon>Crotonoideae</taxon>
        <taxon>Manihoteae</taxon>
        <taxon>Manihot</taxon>
    </lineage>
</organism>
<dbReference type="OrthoDB" id="512920at2759"/>
<reference evidence="17 18" key="2">
    <citation type="submission" date="2016-02" db="EMBL/GenBank/DDBJ databases">
        <title>WGS assembly of Manihot esculenta.</title>
        <authorList>
            <person name="Bredeson J.V."/>
            <person name="Prochnik S.E."/>
            <person name="Lyons J.B."/>
            <person name="Schmutz J."/>
            <person name="Grimwood J."/>
            <person name="Vrebalov J."/>
            <person name="Bart R.S."/>
            <person name="Amuge T."/>
            <person name="Ferguson M.E."/>
            <person name="Green R."/>
            <person name="Putnam N."/>
            <person name="Stites J."/>
            <person name="Rounsley S."/>
            <person name="Rokhsar D.S."/>
        </authorList>
    </citation>
    <scope>NUCLEOTIDE SEQUENCE [LARGE SCALE GENOMIC DNA]</scope>
    <source>
        <strain evidence="18">cv. AM560-2</strain>
        <tissue evidence="17">Leaf</tissue>
    </source>
</reference>
<evidence type="ECO:0000256" key="8">
    <source>
        <dbReference type="ARBA" id="ARBA00022640"/>
    </source>
</evidence>
<proteinExistence type="evidence at transcript level"/>
<dbReference type="OMA" id="RDFKESW"/>
<keyword evidence="7" id="KW-0150">Chloroplast</keyword>
<dbReference type="FunFam" id="3.40.50.2000:FF:000048">
    <property type="entry name" value="Starch synthase, chloroplastic/amyloplastic"/>
    <property type="match status" value="1"/>
</dbReference>
<feature type="domain" description="Starch synthase catalytic" evidence="15">
    <location>
        <begin position="261"/>
        <end position="503"/>
    </location>
</feature>
<evidence type="ECO:0000256" key="3">
    <source>
        <dbReference type="ARBA" id="ARBA00004602"/>
    </source>
</evidence>
<name>B3SRP3_MANES</name>
<evidence type="ECO:0000256" key="4">
    <source>
        <dbReference type="ARBA" id="ARBA00004727"/>
    </source>
</evidence>
<dbReference type="EMBL" id="EF667961">
    <property type="protein sequence ID" value="ABV25894.1"/>
    <property type="molecule type" value="mRNA"/>
</dbReference>
<dbReference type="PANTHER" id="PTHR45825">
    <property type="entry name" value="GRANULE-BOUND STARCH SYNTHASE 1, CHLOROPLASTIC/AMYLOPLASTIC"/>
    <property type="match status" value="1"/>
</dbReference>
<keyword evidence="12" id="KW-0809">Transit peptide</keyword>
<keyword evidence="9 16" id="KW-0328">Glycosyltransferase</keyword>
<dbReference type="Pfam" id="PF08323">
    <property type="entry name" value="Glyco_transf_5"/>
    <property type="match status" value="1"/>
</dbReference>
<dbReference type="InterPro" id="IPR011835">
    <property type="entry name" value="GS/SS"/>
</dbReference>
<evidence type="ECO:0000256" key="12">
    <source>
        <dbReference type="ARBA" id="ARBA00022946"/>
    </source>
</evidence>
<comment type="similarity">
    <text evidence="5">Belongs to the glycosyltransferase 1 family. Bacterial/plant glycogen synthase subfamily.</text>
</comment>
<evidence type="ECO:0000256" key="14">
    <source>
        <dbReference type="SAM" id="MobiDB-lite"/>
    </source>
</evidence>
<comment type="subcellular location">
    <subcellularLocation>
        <location evidence="3">Plastid</location>
        <location evidence="3">Amyloplast</location>
    </subcellularLocation>
    <subcellularLocation>
        <location evidence="2">Plastid</location>
        <location evidence="2">Chloroplast</location>
    </subcellularLocation>
</comment>
<dbReference type="Pfam" id="PF13692">
    <property type="entry name" value="Glyco_trans_1_4"/>
    <property type="match status" value="1"/>
</dbReference>
<dbReference type="NCBIfam" id="TIGR02095">
    <property type="entry name" value="glgA"/>
    <property type="match status" value="1"/>
</dbReference>
<evidence type="ECO:0000256" key="9">
    <source>
        <dbReference type="ARBA" id="ARBA00022676"/>
    </source>
</evidence>
<dbReference type="SUPFAM" id="SSF53756">
    <property type="entry name" value="UDP-Glycosyltransferase/glycogen phosphorylase"/>
    <property type="match status" value="1"/>
</dbReference>
<dbReference type="GO" id="GO:0010021">
    <property type="term" value="P:amylopectin biosynthetic process"/>
    <property type="evidence" value="ECO:0007669"/>
    <property type="project" value="UniProtKB-ARBA"/>
</dbReference>
<dbReference type="GO" id="GO:0019252">
    <property type="term" value="P:starch biosynthetic process"/>
    <property type="evidence" value="ECO:0007669"/>
    <property type="project" value="UniProtKB-UniPathway"/>
</dbReference>
<evidence type="ECO:0000256" key="10">
    <source>
        <dbReference type="ARBA" id="ARBA00022679"/>
    </source>
</evidence>
<evidence type="ECO:0000259" key="15">
    <source>
        <dbReference type="Pfam" id="PF08323"/>
    </source>
</evidence>
<dbReference type="CDD" id="cd03791">
    <property type="entry name" value="GT5_Glycogen_synthase_DULL1-like"/>
    <property type="match status" value="1"/>
</dbReference>
<gene>
    <name evidence="16" type="primary">SSII</name>
    <name evidence="17" type="ORF">MANES_02G046900</name>
</gene>
<evidence type="ECO:0000256" key="2">
    <source>
        <dbReference type="ARBA" id="ARBA00004229"/>
    </source>
</evidence>
<keyword evidence="11" id="KW-0750">Starch biosynthesis</keyword>
<comment type="pathway">
    <text evidence="4">Glycan biosynthesis; starch biosynthesis.</text>
</comment>
<dbReference type="EMBL" id="CM004388">
    <property type="protein sequence ID" value="OAY56817.1"/>
    <property type="molecule type" value="Genomic_DNA"/>
</dbReference>
<feature type="region of interest" description="Disordered" evidence="14">
    <location>
        <begin position="101"/>
        <end position="186"/>
    </location>
</feature>
<dbReference type="SMR" id="B3SRP3"/>
<dbReference type="FunFam" id="3.40.50.2000:FF:000025">
    <property type="entry name" value="Starch synthase, chloroplastic/amyloplastic"/>
    <property type="match status" value="1"/>
</dbReference>
<evidence type="ECO:0000256" key="7">
    <source>
        <dbReference type="ARBA" id="ARBA00022528"/>
    </source>
</evidence>
<dbReference type="GO" id="GO:0009507">
    <property type="term" value="C:chloroplast"/>
    <property type="evidence" value="ECO:0007669"/>
    <property type="project" value="UniProtKB-SubCell"/>
</dbReference>
<evidence type="ECO:0000256" key="5">
    <source>
        <dbReference type="ARBA" id="ARBA00010281"/>
    </source>
</evidence>
<sequence length="751" mass="83798">MAFIGSLPFIIQTKAESSVLLHDKNLQRSRFSVFPCRSQNSFNLAVSLSLSFKPVRATGKEGVSGDGSEDTLQATIEKSKKVLALQRDLLQKIAERRKLVSSIQSSVGDHDTNKTSHEQRENSLPNSDNTSTSDVNMHQQQNGPVLPSSYVHSTADEVSETASSAINRGHAKDDKELEQHASPRTAFVKNSTKQFKEMDSEKLQTDEIPSFLSNTTDISTINEENSEHSNESTSPMVDIFESDSMTEDMKPPPLAGDNVMNVILVAAECAPWSKTGGLGDVAGSLPKALARRGHRVMVVAPRYGNYVEPQDTGVRKRYKVDGQDFEVSYFQAFIDGVDFVFIDSPMFRHIGNDIYGGNRMDILKRMVLFCKAAVEVPWHVPCGGVCYGDGNLAFIANDWHTALLPVYLKAYYRDNGLMQYTRSVLVIHNIAHQGRGPVDDFSYVGLPEHYIDLFKLHDPIGGDHFNIFAAGLKVADRVVTVSHGYAWELKTSEGGWGLHNIINENDWKLQGIVNGIDAKEWNPQFDIQLTSDGYTNYSLETLDTGKPQCKAALQKELGLPIRPDVPVIGFIGRLDYQKGVDLIAEAIPWMVGQDVQLVMLGTGRQDLEEMLRQFENQHRDKVRGWVGFSVKTAHRITAGADILLMPSRFEPCGLNQLYAMMYGTIPVVHAVGGLRDTVQPFDPFNESGLGWTFDSAESHKLIHALGNCLLTYREYKKSWEGLQRRGMTQNLSWDHAAEKYEETLVAAKYQW</sequence>
<protein>
    <recommendedName>
        <fullName evidence="6">starch synthase</fullName>
        <ecNumber evidence="6">2.4.1.21</ecNumber>
    </recommendedName>
</protein>
<reference evidence="16" key="1">
    <citation type="submission" date="2007-06" db="EMBL/GenBank/DDBJ databases">
        <title>Molecular study of starch synthase cDNAs from cassava storage root tissue.</title>
        <authorList>
            <person name="Netrphan S."/>
            <person name="Suksangpanomrung M."/>
            <person name="Narangajavana J."/>
        </authorList>
    </citation>
    <scope>NUCLEOTIDE SEQUENCE</scope>
    <source>
        <tissue evidence="16">Storage root</tissue>
    </source>
</reference>
<evidence type="ECO:0000313" key="16">
    <source>
        <dbReference type="EMBL" id="ABV25894.1"/>
    </source>
</evidence>
<dbReference type="EC" id="2.4.1.21" evidence="6"/>
<dbReference type="Gene3D" id="3.40.50.2000">
    <property type="entry name" value="Glycogen Phosphorylase B"/>
    <property type="match status" value="2"/>
</dbReference>
<dbReference type="GO" id="GO:0009501">
    <property type="term" value="C:amyloplast"/>
    <property type="evidence" value="ECO:0007669"/>
    <property type="project" value="UniProtKB-SubCell"/>
</dbReference>